<dbReference type="Proteomes" id="UP001157006">
    <property type="component" value="Chromosome 3"/>
</dbReference>
<dbReference type="EMBL" id="OX451738">
    <property type="protein sequence ID" value="CAI8605295.1"/>
    <property type="molecule type" value="Genomic_DNA"/>
</dbReference>
<name>A0AAV1A8J0_VICFA</name>
<organism evidence="1 2">
    <name type="scientific">Vicia faba</name>
    <name type="common">Broad bean</name>
    <name type="synonym">Faba vulgaris</name>
    <dbReference type="NCBI Taxonomy" id="3906"/>
    <lineage>
        <taxon>Eukaryota</taxon>
        <taxon>Viridiplantae</taxon>
        <taxon>Streptophyta</taxon>
        <taxon>Embryophyta</taxon>
        <taxon>Tracheophyta</taxon>
        <taxon>Spermatophyta</taxon>
        <taxon>Magnoliopsida</taxon>
        <taxon>eudicotyledons</taxon>
        <taxon>Gunneridae</taxon>
        <taxon>Pentapetalae</taxon>
        <taxon>rosids</taxon>
        <taxon>fabids</taxon>
        <taxon>Fabales</taxon>
        <taxon>Fabaceae</taxon>
        <taxon>Papilionoideae</taxon>
        <taxon>50 kb inversion clade</taxon>
        <taxon>NPAAA clade</taxon>
        <taxon>Hologalegina</taxon>
        <taxon>IRL clade</taxon>
        <taxon>Fabeae</taxon>
        <taxon>Vicia</taxon>
    </lineage>
</organism>
<keyword evidence="2" id="KW-1185">Reference proteome</keyword>
<sequence length="101" mass="11621">MESLNPVNNNTFGFPYATKYCVRGMDYGKNPRFNDALYRNLLDHLGPDDFVWRPYLEVPEHGGKERTENEFQHLCVSSGFSIFHTASTDISAMSGVMEFYK</sequence>
<evidence type="ECO:0000313" key="2">
    <source>
        <dbReference type="Proteomes" id="UP001157006"/>
    </source>
</evidence>
<accession>A0AAV1A8J0</accession>
<reference evidence="1 2" key="1">
    <citation type="submission" date="2023-01" db="EMBL/GenBank/DDBJ databases">
        <authorList>
            <person name="Kreplak J."/>
        </authorList>
    </citation>
    <scope>NUCLEOTIDE SEQUENCE [LARGE SCALE GENOMIC DNA]</scope>
</reference>
<dbReference type="AlphaFoldDB" id="A0AAV1A8J0"/>
<gene>
    <name evidence="1" type="ORF">VFH_III176480</name>
</gene>
<evidence type="ECO:0000313" key="1">
    <source>
        <dbReference type="EMBL" id="CAI8605295.1"/>
    </source>
</evidence>
<protein>
    <submittedName>
        <fullName evidence="1">Uncharacterized protein</fullName>
    </submittedName>
</protein>
<proteinExistence type="predicted"/>